<proteinExistence type="predicted"/>
<dbReference type="AlphaFoldDB" id="E6PLF5"/>
<sequence length="94" mass="9375">MAADPYGSINLDSNEMMQSALNQALARHAAGASRNNPPASISLVDAASAAGLHWACRGGAAATVVGLGEARAGVPPKSLHPCGVGARQQTLVPC</sequence>
<dbReference type="EMBL" id="CABM01000011">
    <property type="protein sequence ID" value="CBH95756.1"/>
    <property type="molecule type" value="Genomic_DNA"/>
</dbReference>
<comment type="caution">
    <text evidence="1">The sequence shown here is derived from an EMBL/GenBank/DDBJ whole genome shotgun (WGS) entry which is preliminary data.</text>
</comment>
<reference evidence="1" key="1">
    <citation type="submission" date="2009-10" db="EMBL/GenBank/DDBJ databases">
        <title>Diversity of trophic interactions inside an arsenic-rich microbial ecosystem.</title>
        <authorList>
            <person name="Bertin P.N."/>
            <person name="Heinrich-Salmeron A."/>
            <person name="Pelletier E."/>
            <person name="Goulhen-Chollet F."/>
            <person name="Arsene-Ploetze F."/>
            <person name="Gallien S."/>
            <person name="Calteau A."/>
            <person name="Vallenet D."/>
            <person name="Casiot C."/>
            <person name="Chane-Woon-Ming B."/>
            <person name="Giloteaux L."/>
            <person name="Barakat M."/>
            <person name="Bonnefoy V."/>
            <person name="Bruneel O."/>
            <person name="Chandler M."/>
            <person name="Cleiss J."/>
            <person name="Duran R."/>
            <person name="Elbaz-Poulichet F."/>
            <person name="Fonknechten N."/>
            <person name="Lauga B."/>
            <person name="Mornico D."/>
            <person name="Ortet P."/>
            <person name="Schaeffer C."/>
            <person name="Siguier P."/>
            <person name="Alexander Thil Smith A."/>
            <person name="Van Dorsselaer A."/>
            <person name="Weissenbach J."/>
            <person name="Medigue C."/>
            <person name="Le Paslier D."/>
        </authorList>
    </citation>
    <scope>NUCLEOTIDE SEQUENCE</scope>
</reference>
<name>E6PLF5_9ZZZZ</name>
<protein>
    <submittedName>
        <fullName evidence="1">Uncharacterized protein</fullName>
    </submittedName>
</protein>
<accession>E6PLF5</accession>
<gene>
    <name evidence="1" type="ORF">CARN2_2023</name>
</gene>
<evidence type="ECO:0000313" key="1">
    <source>
        <dbReference type="EMBL" id="CBH95756.1"/>
    </source>
</evidence>
<organism evidence="1">
    <name type="scientific">mine drainage metagenome</name>
    <dbReference type="NCBI Taxonomy" id="410659"/>
    <lineage>
        <taxon>unclassified sequences</taxon>
        <taxon>metagenomes</taxon>
        <taxon>ecological metagenomes</taxon>
    </lineage>
</organism>